<keyword evidence="3" id="KW-1003">Cell membrane</keyword>
<dbReference type="PANTHER" id="PTHR42770">
    <property type="entry name" value="AMINO ACID TRANSPORTER-RELATED"/>
    <property type="match status" value="1"/>
</dbReference>
<evidence type="ECO:0000313" key="8">
    <source>
        <dbReference type="EMBL" id="MPQ42880.1"/>
    </source>
</evidence>
<feature type="transmembrane region" description="Helical" evidence="7">
    <location>
        <begin position="405"/>
        <end position="426"/>
    </location>
</feature>
<comment type="caution">
    <text evidence="8">The sequence shown here is derived from an EMBL/GenBank/DDBJ whole genome shotgun (WGS) entry which is preliminary data.</text>
</comment>
<comment type="subcellular location">
    <subcellularLocation>
        <location evidence="1">Cell membrane</location>
        <topology evidence="1">Multi-pass membrane protein</topology>
    </subcellularLocation>
</comment>
<feature type="transmembrane region" description="Helical" evidence="7">
    <location>
        <begin position="40"/>
        <end position="63"/>
    </location>
</feature>
<evidence type="ECO:0000256" key="1">
    <source>
        <dbReference type="ARBA" id="ARBA00004651"/>
    </source>
</evidence>
<evidence type="ECO:0000256" key="3">
    <source>
        <dbReference type="ARBA" id="ARBA00022475"/>
    </source>
</evidence>
<dbReference type="Proteomes" id="UP000430345">
    <property type="component" value="Unassembled WGS sequence"/>
</dbReference>
<proteinExistence type="predicted"/>
<evidence type="ECO:0000256" key="2">
    <source>
        <dbReference type="ARBA" id="ARBA00022448"/>
    </source>
</evidence>
<organism evidence="8 9">
    <name type="scientific">Clostridium tarantellae</name>
    <dbReference type="NCBI Taxonomy" id="39493"/>
    <lineage>
        <taxon>Bacteria</taxon>
        <taxon>Bacillati</taxon>
        <taxon>Bacillota</taxon>
        <taxon>Clostridia</taxon>
        <taxon>Eubacteriales</taxon>
        <taxon>Clostridiaceae</taxon>
        <taxon>Clostridium</taxon>
    </lineage>
</organism>
<feature type="transmembrane region" description="Helical" evidence="7">
    <location>
        <begin position="234"/>
        <end position="251"/>
    </location>
</feature>
<feature type="transmembrane region" description="Helical" evidence="7">
    <location>
        <begin position="125"/>
        <end position="143"/>
    </location>
</feature>
<name>A0A6I1MID2_9CLOT</name>
<protein>
    <submittedName>
        <fullName evidence="8">Amino acid permease</fullName>
    </submittedName>
</protein>
<evidence type="ECO:0000313" key="9">
    <source>
        <dbReference type="Proteomes" id="UP000430345"/>
    </source>
</evidence>
<dbReference type="PIRSF" id="PIRSF006060">
    <property type="entry name" value="AA_transporter"/>
    <property type="match status" value="1"/>
</dbReference>
<keyword evidence="4 7" id="KW-0812">Transmembrane</keyword>
<dbReference type="NCBIfam" id="NF040513">
    <property type="entry name" value="antiport_TyrP"/>
    <property type="match status" value="1"/>
</dbReference>
<reference evidence="8 9" key="1">
    <citation type="submission" date="2019-10" db="EMBL/GenBank/DDBJ databases">
        <title>The Genome Sequence of Clostridium tarantellae Isolated from Fish Brain.</title>
        <authorList>
            <person name="Bano L."/>
            <person name="Kiel M."/>
            <person name="Sales G."/>
            <person name="Doxey A.C."/>
            <person name="Mansfield M.J."/>
            <person name="Schiavone M."/>
            <person name="Rossetto O."/>
            <person name="Pirazzini M."/>
            <person name="Dobrindt U."/>
            <person name="Montecucco C."/>
        </authorList>
    </citation>
    <scope>NUCLEOTIDE SEQUENCE [LARGE SCALE GENOMIC DNA]</scope>
    <source>
        <strain evidence="8 9">DSM 3997</strain>
    </source>
</reference>
<feature type="transmembrane region" description="Helical" evidence="7">
    <location>
        <begin position="438"/>
        <end position="457"/>
    </location>
</feature>
<dbReference type="EMBL" id="WHJC01000026">
    <property type="protein sequence ID" value="MPQ42880.1"/>
    <property type="molecule type" value="Genomic_DNA"/>
</dbReference>
<evidence type="ECO:0000256" key="7">
    <source>
        <dbReference type="SAM" id="Phobius"/>
    </source>
</evidence>
<feature type="transmembrane region" description="Helical" evidence="7">
    <location>
        <begin position="155"/>
        <end position="176"/>
    </location>
</feature>
<dbReference type="Pfam" id="PF13520">
    <property type="entry name" value="AA_permease_2"/>
    <property type="match status" value="1"/>
</dbReference>
<feature type="transmembrane region" description="Helical" evidence="7">
    <location>
        <begin position="84"/>
        <end position="113"/>
    </location>
</feature>
<keyword evidence="6 7" id="KW-0472">Membrane</keyword>
<evidence type="ECO:0000256" key="6">
    <source>
        <dbReference type="ARBA" id="ARBA00023136"/>
    </source>
</evidence>
<gene>
    <name evidence="8" type="ORF">GBZ86_03810</name>
</gene>
<sequence length="477" mass="53945">MIIVIKNSKCYQIIKLIALNLSFYVSIRTIPTIAKAGLHSIFFIILSGILFAIPIALISAELATTWPEDIGPHIWVKLALGDKWSFITAWLLWIETFLGFIMICSGFATLISYSINLSYLGRNRIYIFTVILITIWIITIINLRSKVNEKAMSIAPILGIYLPYIIVISLGIWYAIKFGNINLGPITLKNLLPNLKSFSNASYFSAILYTFAGLEIASSHAADLDEPNKKYPKVIFFSILFLIVFNILGGLTEANSVPANDIQLASITQIFALYFNILNIPFATNILAFIIAFSVFIQLRSWTLRPSKILLKLADDGDLPYIFKKRSKTNLPITLILIQSIGISLLDFIYLIVRDVNIGFFSILILATIIYCIIYALLVISHLVLKYKFPNKKGAFSIPGGKFGIWFTTILALIGICLTMFFALIPCNIIPKNRHLNYLIFEISLTLISFFTPIILFRRRPFIIKAFKRICTKIHKK</sequence>
<dbReference type="GO" id="GO:0005886">
    <property type="term" value="C:plasma membrane"/>
    <property type="evidence" value="ECO:0007669"/>
    <property type="project" value="UniProtKB-SubCell"/>
</dbReference>
<dbReference type="InterPro" id="IPR050367">
    <property type="entry name" value="APC_superfamily"/>
</dbReference>
<accession>A0A6I1MID2</accession>
<dbReference type="Gene3D" id="1.20.1740.10">
    <property type="entry name" value="Amino acid/polyamine transporter I"/>
    <property type="match status" value="1"/>
</dbReference>
<evidence type="ECO:0000256" key="5">
    <source>
        <dbReference type="ARBA" id="ARBA00022989"/>
    </source>
</evidence>
<feature type="transmembrane region" description="Helical" evidence="7">
    <location>
        <begin position="201"/>
        <end position="222"/>
    </location>
</feature>
<dbReference type="GO" id="GO:0022857">
    <property type="term" value="F:transmembrane transporter activity"/>
    <property type="evidence" value="ECO:0007669"/>
    <property type="project" value="InterPro"/>
</dbReference>
<dbReference type="AlphaFoldDB" id="A0A6I1MID2"/>
<keyword evidence="9" id="KW-1185">Reference proteome</keyword>
<feature type="transmembrane region" description="Helical" evidence="7">
    <location>
        <begin position="271"/>
        <end position="297"/>
    </location>
</feature>
<feature type="transmembrane region" description="Helical" evidence="7">
    <location>
        <begin position="331"/>
        <end position="352"/>
    </location>
</feature>
<dbReference type="PANTHER" id="PTHR42770:SF15">
    <property type="entry name" value="GLUTAMATE_GAMMA-AMINOBUTYRATE ANTIPORTER-RELATED"/>
    <property type="match status" value="1"/>
</dbReference>
<keyword evidence="2" id="KW-0813">Transport</keyword>
<feature type="transmembrane region" description="Helical" evidence="7">
    <location>
        <begin position="358"/>
        <end position="385"/>
    </location>
</feature>
<evidence type="ECO:0000256" key="4">
    <source>
        <dbReference type="ARBA" id="ARBA00022692"/>
    </source>
</evidence>
<keyword evidence="5 7" id="KW-1133">Transmembrane helix</keyword>
<dbReference type="InterPro" id="IPR002293">
    <property type="entry name" value="AA/rel_permease1"/>
</dbReference>